<comment type="caution">
    <text evidence="1">The sequence shown here is derived from an EMBL/GenBank/DDBJ whole genome shotgun (WGS) entry which is preliminary data.</text>
</comment>
<dbReference type="Proteomes" id="UP000256269">
    <property type="component" value="Unassembled WGS sequence"/>
</dbReference>
<protein>
    <recommendedName>
        <fullName evidence="3">Integrase-like protein</fullName>
    </recommendedName>
</protein>
<dbReference type="RefSeq" id="WP_147328990.1">
    <property type="nucleotide sequence ID" value="NZ_CP144375.1"/>
</dbReference>
<evidence type="ECO:0000313" key="1">
    <source>
        <dbReference type="EMBL" id="REH26946.1"/>
    </source>
</evidence>
<evidence type="ECO:0000313" key="2">
    <source>
        <dbReference type="Proteomes" id="UP000256269"/>
    </source>
</evidence>
<proteinExistence type="predicted"/>
<dbReference type="EMBL" id="QUNO01000031">
    <property type="protein sequence ID" value="REH26946.1"/>
    <property type="molecule type" value="Genomic_DNA"/>
</dbReference>
<name>A0A3E0GTJ1_9PSEU</name>
<keyword evidence="2" id="KW-1185">Reference proteome</keyword>
<reference evidence="1 2" key="1">
    <citation type="submission" date="2018-08" db="EMBL/GenBank/DDBJ databases">
        <title>Genomic Encyclopedia of Archaeal and Bacterial Type Strains, Phase II (KMG-II): from individual species to whole genera.</title>
        <authorList>
            <person name="Goeker M."/>
        </authorList>
    </citation>
    <scope>NUCLEOTIDE SEQUENCE [LARGE SCALE GENOMIC DNA]</scope>
    <source>
        <strain evidence="1 2">DSM 45791</strain>
    </source>
</reference>
<organism evidence="1 2">
    <name type="scientific">Kutzneria buriramensis</name>
    <dbReference type="NCBI Taxonomy" id="1045776"/>
    <lineage>
        <taxon>Bacteria</taxon>
        <taxon>Bacillati</taxon>
        <taxon>Actinomycetota</taxon>
        <taxon>Actinomycetes</taxon>
        <taxon>Pseudonocardiales</taxon>
        <taxon>Pseudonocardiaceae</taxon>
        <taxon>Kutzneria</taxon>
    </lineage>
</organism>
<sequence length="75" mass="8214">MTASVGSVANSYDNAMDEAFKGTFKVELIDRWTWSNQAAVGRAVLPWVGWCNNDRSQSAVGHVPKAVRRGQPSFS</sequence>
<evidence type="ECO:0008006" key="3">
    <source>
        <dbReference type="Google" id="ProtNLM"/>
    </source>
</evidence>
<accession>A0A3E0GTJ1</accession>
<dbReference type="OrthoDB" id="4281720at2"/>
<gene>
    <name evidence="1" type="ORF">BCF44_1311</name>
</gene>
<dbReference type="AlphaFoldDB" id="A0A3E0GTJ1"/>